<dbReference type="InterPro" id="IPR001296">
    <property type="entry name" value="Glyco_trans_1"/>
</dbReference>
<accession>A0A419W940</accession>
<dbReference type="GO" id="GO:0009103">
    <property type="term" value="P:lipopolysaccharide biosynthetic process"/>
    <property type="evidence" value="ECO:0007669"/>
    <property type="project" value="TreeGrafter"/>
</dbReference>
<protein>
    <submittedName>
        <fullName evidence="4">Glycosyltransferase involved in cell wall biosynthesis</fullName>
    </submittedName>
</protein>
<evidence type="ECO:0000256" key="1">
    <source>
        <dbReference type="ARBA" id="ARBA00022679"/>
    </source>
</evidence>
<dbReference type="PANTHER" id="PTHR46401">
    <property type="entry name" value="GLYCOSYLTRANSFERASE WBBK-RELATED"/>
    <property type="match status" value="1"/>
</dbReference>
<evidence type="ECO:0000259" key="2">
    <source>
        <dbReference type="Pfam" id="PF00534"/>
    </source>
</evidence>
<dbReference type="CDD" id="cd03801">
    <property type="entry name" value="GT4_PimA-like"/>
    <property type="match status" value="1"/>
</dbReference>
<dbReference type="AlphaFoldDB" id="A0A419W940"/>
<dbReference type="PANTHER" id="PTHR46401:SF2">
    <property type="entry name" value="GLYCOSYLTRANSFERASE WBBK-RELATED"/>
    <property type="match status" value="1"/>
</dbReference>
<proteinExistence type="predicted"/>
<reference evidence="4 5" key="1">
    <citation type="submission" date="2018-09" db="EMBL/GenBank/DDBJ databases">
        <title>Genomic Encyclopedia of Archaeal and Bacterial Type Strains, Phase II (KMG-II): from individual species to whole genera.</title>
        <authorList>
            <person name="Goeker M."/>
        </authorList>
    </citation>
    <scope>NUCLEOTIDE SEQUENCE [LARGE SCALE GENOMIC DNA]</scope>
    <source>
        <strain evidence="4 5">DSM 27148</strain>
    </source>
</reference>
<feature type="domain" description="Glycosyl transferase family 1" evidence="2">
    <location>
        <begin position="210"/>
        <end position="375"/>
    </location>
</feature>
<evidence type="ECO:0000313" key="5">
    <source>
        <dbReference type="Proteomes" id="UP000283387"/>
    </source>
</evidence>
<organism evidence="4 5">
    <name type="scientific">Mangrovibacterium diazotrophicum</name>
    <dbReference type="NCBI Taxonomy" id="1261403"/>
    <lineage>
        <taxon>Bacteria</taxon>
        <taxon>Pseudomonadati</taxon>
        <taxon>Bacteroidota</taxon>
        <taxon>Bacteroidia</taxon>
        <taxon>Marinilabiliales</taxon>
        <taxon>Prolixibacteraceae</taxon>
        <taxon>Mangrovibacterium</taxon>
    </lineage>
</organism>
<keyword evidence="5" id="KW-1185">Reference proteome</keyword>
<dbReference type="OrthoDB" id="9811239at2"/>
<evidence type="ECO:0000313" key="4">
    <source>
        <dbReference type="EMBL" id="RKD91985.1"/>
    </source>
</evidence>
<dbReference type="Gene3D" id="3.40.50.2000">
    <property type="entry name" value="Glycogen Phosphorylase B"/>
    <property type="match status" value="2"/>
</dbReference>
<comment type="caution">
    <text evidence="4">The sequence shown here is derived from an EMBL/GenBank/DDBJ whole genome shotgun (WGS) entry which is preliminary data.</text>
</comment>
<evidence type="ECO:0000259" key="3">
    <source>
        <dbReference type="Pfam" id="PF13439"/>
    </source>
</evidence>
<gene>
    <name evidence="4" type="ORF">BC643_2354</name>
</gene>
<dbReference type="Pfam" id="PF13439">
    <property type="entry name" value="Glyco_transf_4"/>
    <property type="match status" value="1"/>
</dbReference>
<dbReference type="RefSeq" id="WP_120273242.1">
    <property type="nucleotide sequence ID" value="NZ_RAPN01000001.1"/>
</dbReference>
<sequence length="396" mass="45170">MKIFEIGTGYTSIPARIGAATEIVVEELTKSMVKKNKDVIIVDIQDKNRGSNELPIKEAYMPQFFSSTDTKLGIVHKLKRVFYSVSLALKLKRILKKEDRCTFHFHNQYNLFFFLKLTPKQLRRKANIIYTVHSYIWFGEWAAIENTIKRKYFQEVYSIKNADQVFVLNEITRNHLIKELGIDHSKIILVPNGVNTEVYKPLDENENNAKKAVLGITGKTVFFQAGSVCERKNQLGSLELLLPLLKSNSDCVFAYAGGIIDPEYNQILADYTAKNKLNDQVIYLGELAPGEELNKYYSLSSAYMFSSKSEAFSLVILEALSAGVPVIMNANIKLEIPGKNNNGILKYQDEKDFSTLVEEEILNKENHALHSENGRRLIEKQYSWDAVAEQYLEKIS</sequence>
<keyword evidence="1 4" id="KW-0808">Transferase</keyword>
<dbReference type="Pfam" id="PF00534">
    <property type="entry name" value="Glycos_transf_1"/>
    <property type="match status" value="1"/>
</dbReference>
<dbReference type="InterPro" id="IPR028098">
    <property type="entry name" value="Glyco_trans_4-like_N"/>
</dbReference>
<dbReference type="GO" id="GO:0016757">
    <property type="term" value="F:glycosyltransferase activity"/>
    <property type="evidence" value="ECO:0007669"/>
    <property type="project" value="InterPro"/>
</dbReference>
<feature type="domain" description="Glycosyltransferase subfamily 4-like N-terminal" evidence="3">
    <location>
        <begin position="22"/>
        <end position="197"/>
    </location>
</feature>
<name>A0A419W940_9BACT</name>
<dbReference type="EMBL" id="RAPN01000001">
    <property type="protein sequence ID" value="RKD91985.1"/>
    <property type="molecule type" value="Genomic_DNA"/>
</dbReference>
<dbReference type="Proteomes" id="UP000283387">
    <property type="component" value="Unassembled WGS sequence"/>
</dbReference>
<dbReference type="SUPFAM" id="SSF53756">
    <property type="entry name" value="UDP-Glycosyltransferase/glycogen phosphorylase"/>
    <property type="match status" value="1"/>
</dbReference>